<organism evidence="5 6">
    <name type="scientific">Chryseosolibacter histidini</name>
    <dbReference type="NCBI Taxonomy" id="2782349"/>
    <lineage>
        <taxon>Bacteria</taxon>
        <taxon>Pseudomonadati</taxon>
        <taxon>Bacteroidota</taxon>
        <taxon>Cytophagia</taxon>
        <taxon>Cytophagales</taxon>
        <taxon>Chryseotaleaceae</taxon>
        <taxon>Chryseosolibacter</taxon>
    </lineage>
</organism>
<comment type="similarity">
    <text evidence="1">Belongs to the metallo-dependent hydrolases superfamily. CpsB/CapC family.</text>
</comment>
<dbReference type="EMBL" id="JAHESF010000081">
    <property type="protein sequence ID" value="MBT1701580.1"/>
    <property type="molecule type" value="Genomic_DNA"/>
</dbReference>
<dbReference type="RefSeq" id="WP_254170261.1">
    <property type="nucleotide sequence ID" value="NZ_JAHESF010000081.1"/>
</dbReference>
<proteinExistence type="inferred from homology"/>
<dbReference type="GO" id="GO:0004725">
    <property type="term" value="F:protein tyrosine phosphatase activity"/>
    <property type="evidence" value="ECO:0007669"/>
    <property type="project" value="UniProtKB-EC"/>
</dbReference>
<dbReference type="PANTHER" id="PTHR39181">
    <property type="entry name" value="TYROSINE-PROTEIN PHOSPHATASE YWQE"/>
    <property type="match status" value="1"/>
</dbReference>
<evidence type="ECO:0000313" key="6">
    <source>
        <dbReference type="Proteomes" id="UP001319200"/>
    </source>
</evidence>
<protein>
    <recommendedName>
        <fullName evidence="2">protein-tyrosine-phosphatase</fullName>
        <ecNumber evidence="2">3.1.3.48</ecNumber>
    </recommendedName>
</protein>
<evidence type="ECO:0000256" key="2">
    <source>
        <dbReference type="ARBA" id="ARBA00013064"/>
    </source>
</evidence>
<evidence type="ECO:0000256" key="4">
    <source>
        <dbReference type="ARBA" id="ARBA00051722"/>
    </source>
</evidence>
<dbReference type="InterPro" id="IPR016667">
    <property type="entry name" value="Caps_polysacc_synth_CpsB/CapC"/>
</dbReference>
<dbReference type="Pfam" id="PF19567">
    <property type="entry name" value="CpsB_CapC"/>
    <property type="match status" value="1"/>
</dbReference>
<dbReference type="SUPFAM" id="SSF89550">
    <property type="entry name" value="PHP domain-like"/>
    <property type="match status" value="1"/>
</dbReference>
<accession>A0AAP2DS63</accession>
<dbReference type="InterPro" id="IPR016195">
    <property type="entry name" value="Pol/histidinol_Pase-like"/>
</dbReference>
<comment type="catalytic activity">
    <reaction evidence="4">
        <text>O-phospho-L-tyrosyl-[protein] + H2O = L-tyrosyl-[protein] + phosphate</text>
        <dbReference type="Rhea" id="RHEA:10684"/>
        <dbReference type="Rhea" id="RHEA-COMP:10136"/>
        <dbReference type="Rhea" id="RHEA-COMP:20101"/>
        <dbReference type="ChEBI" id="CHEBI:15377"/>
        <dbReference type="ChEBI" id="CHEBI:43474"/>
        <dbReference type="ChEBI" id="CHEBI:46858"/>
        <dbReference type="ChEBI" id="CHEBI:61978"/>
        <dbReference type="EC" id="3.1.3.48"/>
    </reaction>
</comment>
<comment type="caution">
    <text evidence="5">The sequence shown here is derived from an EMBL/GenBank/DDBJ whole genome shotgun (WGS) entry which is preliminary data.</text>
</comment>
<reference evidence="5 6" key="1">
    <citation type="submission" date="2021-05" db="EMBL/GenBank/DDBJ databases">
        <title>A Polyphasic approach of four new species of the genus Ohtaekwangia: Ohtaekwangia histidinii sp. nov., Ohtaekwangia cretensis sp. nov., Ohtaekwangia indiensis sp. nov., Ohtaekwangia reichenbachii sp. nov. from diverse environment.</title>
        <authorList>
            <person name="Octaviana S."/>
        </authorList>
    </citation>
    <scope>NUCLEOTIDE SEQUENCE [LARGE SCALE GENOMIC DNA]</scope>
    <source>
        <strain evidence="5 6">PWU4</strain>
    </source>
</reference>
<dbReference type="EC" id="3.1.3.48" evidence="2"/>
<sequence length="242" mass="27948">MFNWFKKKDIAAHQLLTVDIHSHLLPQLDDGVKDLEEAERIISYFHALGYRKLITTPHVMNDIYRNTASGIREKLAILKAHLAAKNIPVEIEAAAEYYLDENLMAMLEANQPLLTIGQNYVLFETNFITEPFNLKEFIFLASSKGYKLILAHPERYLYLHGNFDKAQDLLDRGVLFQLNISSITGYYSKPVQRMALKYIDRGWVHWLGSDCHHLKHAALLEKTMTTKYFRKALSLPLLNNSL</sequence>
<dbReference type="Proteomes" id="UP001319200">
    <property type="component" value="Unassembled WGS sequence"/>
</dbReference>
<dbReference type="Gene3D" id="3.20.20.140">
    <property type="entry name" value="Metal-dependent hydrolases"/>
    <property type="match status" value="1"/>
</dbReference>
<name>A0AAP2DS63_9BACT</name>
<evidence type="ECO:0000256" key="1">
    <source>
        <dbReference type="ARBA" id="ARBA00005750"/>
    </source>
</evidence>
<evidence type="ECO:0000256" key="3">
    <source>
        <dbReference type="ARBA" id="ARBA00022801"/>
    </source>
</evidence>
<keyword evidence="6" id="KW-1185">Reference proteome</keyword>
<dbReference type="AlphaFoldDB" id="A0AAP2DS63"/>
<gene>
    <name evidence="5" type="ORF">KK083_32100</name>
</gene>
<dbReference type="GO" id="GO:0030145">
    <property type="term" value="F:manganese ion binding"/>
    <property type="evidence" value="ECO:0007669"/>
    <property type="project" value="InterPro"/>
</dbReference>
<dbReference type="PIRSF" id="PIRSF016557">
    <property type="entry name" value="Caps_synth_CpsB"/>
    <property type="match status" value="1"/>
</dbReference>
<evidence type="ECO:0000313" key="5">
    <source>
        <dbReference type="EMBL" id="MBT1701580.1"/>
    </source>
</evidence>
<keyword evidence="3" id="KW-0378">Hydrolase</keyword>
<dbReference type="PANTHER" id="PTHR39181:SF1">
    <property type="entry name" value="TYROSINE-PROTEIN PHOSPHATASE YWQE"/>
    <property type="match status" value="1"/>
</dbReference>